<dbReference type="Proteomes" id="UP000682733">
    <property type="component" value="Unassembled WGS sequence"/>
</dbReference>
<protein>
    <submittedName>
        <fullName evidence="1">Uncharacterized protein</fullName>
    </submittedName>
</protein>
<name>A0A8S2FVR2_9BILA</name>
<comment type="caution">
    <text evidence="1">The sequence shown here is derived from an EMBL/GenBank/DDBJ whole genome shotgun (WGS) entry which is preliminary data.</text>
</comment>
<accession>A0A8S2FVR2</accession>
<feature type="non-terminal residue" evidence="1">
    <location>
        <position position="1"/>
    </location>
</feature>
<evidence type="ECO:0000313" key="3">
    <source>
        <dbReference type="Proteomes" id="UP000677228"/>
    </source>
</evidence>
<evidence type="ECO:0000313" key="1">
    <source>
        <dbReference type="EMBL" id="CAF1556997.1"/>
    </source>
</evidence>
<reference evidence="1" key="1">
    <citation type="submission" date="2021-02" db="EMBL/GenBank/DDBJ databases">
        <authorList>
            <person name="Nowell W R."/>
        </authorList>
    </citation>
    <scope>NUCLEOTIDE SEQUENCE</scope>
</reference>
<dbReference type="Proteomes" id="UP000677228">
    <property type="component" value="Unassembled WGS sequence"/>
</dbReference>
<dbReference type="EMBL" id="CAJOBA010063845">
    <property type="protein sequence ID" value="CAF4348087.1"/>
    <property type="molecule type" value="Genomic_DNA"/>
</dbReference>
<dbReference type="EMBL" id="CAJNOK010041295">
    <property type="protein sequence ID" value="CAF1556997.1"/>
    <property type="molecule type" value="Genomic_DNA"/>
</dbReference>
<organism evidence="1 3">
    <name type="scientific">Didymodactylos carnosus</name>
    <dbReference type="NCBI Taxonomy" id="1234261"/>
    <lineage>
        <taxon>Eukaryota</taxon>
        <taxon>Metazoa</taxon>
        <taxon>Spiralia</taxon>
        <taxon>Gnathifera</taxon>
        <taxon>Rotifera</taxon>
        <taxon>Eurotatoria</taxon>
        <taxon>Bdelloidea</taxon>
        <taxon>Philodinida</taxon>
        <taxon>Philodinidae</taxon>
        <taxon>Didymodactylos</taxon>
    </lineage>
</organism>
<dbReference type="AlphaFoldDB" id="A0A8S2FVR2"/>
<evidence type="ECO:0000313" key="2">
    <source>
        <dbReference type="EMBL" id="CAF4348087.1"/>
    </source>
</evidence>
<proteinExistence type="predicted"/>
<sequence>TITNDFDTKAKVEEILEQSGFAKKRARQMDMDDFLGLLHAFNSEGIHFC</sequence>
<dbReference type="Gene3D" id="1.10.8.480">
    <property type="match status" value="1"/>
</dbReference>
<gene>
    <name evidence="1" type="ORF">OVA965_LOCUS39603</name>
    <name evidence="2" type="ORF">TMI583_LOCUS40932</name>
</gene>